<dbReference type="AlphaFoldDB" id="A0A9D1LUM5"/>
<dbReference type="PANTHER" id="PTHR43280:SF2">
    <property type="entry name" value="HTH-TYPE TRANSCRIPTIONAL REGULATOR EXSA"/>
    <property type="match status" value="1"/>
</dbReference>
<dbReference type="PRINTS" id="PR00032">
    <property type="entry name" value="HTHARAC"/>
</dbReference>
<dbReference type="Gene3D" id="2.60.120.10">
    <property type="entry name" value="Jelly Rolls"/>
    <property type="match status" value="1"/>
</dbReference>
<dbReference type="InterPro" id="IPR018062">
    <property type="entry name" value="HTH_AraC-typ_CS"/>
</dbReference>
<evidence type="ECO:0000256" key="2">
    <source>
        <dbReference type="ARBA" id="ARBA00023125"/>
    </source>
</evidence>
<dbReference type="InterPro" id="IPR014710">
    <property type="entry name" value="RmlC-like_jellyroll"/>
</dbReference>
<reference evidence="5" key="1">
    <citation type="submission" date="2020-10" db="EMBL/GenBank/DDBJ databases">
        <authorList>
            <person name="Gilroy R."/>
        </authorList>
    </citation>
    <scope>NUCLEOTIDE SEQUENCE</scope>
    <source>
        <strain evidence="5">ChiSjej4B22-9803</strain>
    </source>
</reference>
<dbReference type="InterPro" id="IPR018060">
    <property type="entry name" value="HTH_AraC"/>
</dbReference>
<proteinExistence type="predicted"/>
<evidence type="ECO:0000259" key="4">
    <source>
        <dbReference type="PROSITE" id="PS01124"/>
    </source>
</evidence>
<dbReference type="SMART" id="SM00342">
    <property type="entry name" value="HTH_ARAC"/>
    <property type="match status" value="1"/>
</dbReference>
<evidence type="ECO:0000313" key="5">
    <source>
        <dbReference type="EMBL" id="HIU48445.1"/>
    </source>
</evidence>
<dbReference type="Pfam" id="PF12833">
    <property type="entry name" value="HTH_18"/>
    <property type="match status" value="1"/>
</dbReference>
<dbReference type="Proteomes" id="UP000824111">
    <property type="component" value="Unassembled WGS sequence"/>
</dbReference>
<organism evidence="5 6">
    <name type="scientific">Candidatus Avimonoglobus intestinipullorum</name>
    <dbReference type="NCBI Taxonomy" id="2840699"/>
    <lineage>
        <taxon>Bacteria</taxon>
        <taxon>Bacillati</taxon>
        <taxon>Bacillota</taxon>
        <taxon>Clostridia</taxon>
        <taxon>Eubacteriales</taxon>
        <taxon>Candidatus Avimonoglobus</taxon>
    </lineage>
</organism>
<keyword evidence="2" id="KW-0238">DNA-binding</keyword>
<feature type="domain" description="HTH araC/xylS-type" evidence="4">
    <location>
        <begin position="165"/>
        <end position="263"/>
    </location>
</feature>
<reference evidence="5" key="2">
    <citation type="journal article" date="2021" name="PeerJ">
        <title>Extensive microbial diversity within the chicken gut microbiome revealed by metagenomics and culture.</title>
        <authorList>
            <person name="Gilroy R."/>
            <person name="Ravi A."/>
            <person name="Getino M."/>
            <person name="Pursley I."/>
            <person name="Horton D.L."/>
            <person name="Alikhan N.F."/>
            <person name="Baker D."/>
            <person name="Gharbi K."/>
            <person name="Hall N."/>
            <person name="Watson M."/>
            <person name="Adriaenssens E.M."/>
            <person name="Foster-Nyarko E."/>
            <person name="Jarju S."/>
            <person name="Secka A."/>
            <person name="Antonio M."/>
            <person name="Oren A."/>
            <person name="Chaudhuri R.R."/>
            <person name="La Ragione R."/>
            <person name="Hildebrand F."/>
            <person name="Pallen M.J."/>
        </authorList>
    </citation>
    <scope>NUCLEOTIDE SEQUENCE</scope>
    <source>
        <strain evidence="5">ChiSjej4B22-9803</strain>
    </source>
</reference>
<dbReference type="InterPro" id="IPR020449">
    <property type="entry name" value="Tscrpt_reg_AraC-type_HTH"/>
</dbReference>
<dbReference type="EMBL" id="DVND01000097">
    <property type="protein sequence ID" value="HIU48445.1"/>
    <property type="molecule type" value="Genomic_DNA"/>
</dbReference>
<dbReference type="Pfam" id="PF02311">
    <property type="entry name" value="AraC_binding"/>
    <property type="match status" value="1"/>
</dbReference>
<dbReference type="SUPFAM" id="SSF46689">
    <property type="entry name" value="Homeodomain-like"/>
    <property type="match status" value="2"/>
</dbReference>
<keyword evidence="3" id="KW-0804">Transcription</keyword>
<evidence type="ECO:0000256" key="1">
    <source>
        <dbReference type="ARBA" id="ARBA00023015"/>
    </source>
</evidence>
<accession>A0A9D1LUM5</accession>
<dbReference type="PROSITE" id="PS00041">
    <property type="entry name" value="HTH_ARAC_FAMILY_1"/>
    <property type="match status" value="1"/>
</dbReference>
<name>A0A9D1LUM5_9FIRM</name>
<dbReference type="SUPFAM" id="SSF51215">
    <property type="entry name" value="Regulatory protein AraC"/>
    <property type="match status" value="1"/>
</dbReference>
<sequence length="266" mass="30696">MEDRIKDAIFYNHSKVSRLLSMEELHYHNHYELYYLLSGMRTYFIESRIVQVQPGDIVLIPSGVLHRTTYASSGGHERLLINFKDDGSYKEALSCFSRSLISIPQINRRQVEDLFLNIEREYTNGGQFSQNLIKCYLYELLVTLCRIGEQMEEAPAGSEQVRIIKEAAEYMNSHWDRDLTLQHMAGRAAMSAGYFSKLFKRVTGCNFIEYLTHIRIMNACRLLSETALPITEIAAKAGFNDSNYFSTVFKRIKGITPVKFRRSSQS</sequence>
<protein>
    <submittedName>
        <fullName evidence="5">Helix-turn-helix transcriptional regulator</fullName>
    </submittedName>
</protein>
<dbReference type="PROSITE" id="PS01124">
    <property type="entry name" value="HTH_ARAC_FAMILY_2"/>
    <property type="match status" value="1"/>
</dbReference>
<evidence type="ECO:0000256" key="3">
    <source>
        <dbReference type="ARBA" id="ARBA00023163"/>
    </source>
</evidence>
<evidence type="ECO:0000313" key="6">
    <source>
        <dbReference type="Proteomes" id="UP000824111"/>
    </source>
</evidence>
<keyword evidence="1" id="KW-0805">Transcription regulation</keyword>
<dbReference type="InterPro" id="IPR037923">
    <property type="entry name" value="HTH-like"/>
</dbReference>
<comment type="caution">
    <text evidence="5">The sequence shown here is derived from an EMBL/GenBank/DDBJ whole genome shotgun (WGS) entry which is preliminary data.</text>
</comment>
<dbReference type="InterPro" id="IPR003313">
    <property type="entry name" value="AraC-bd"/>
</dbReference>
<dbReference type="GO" id="GO:0003700">
    <property type="term" value="F:DNA-binding transcription factor activity"/>
    <property type="evidence" value="ECO:0007669"/>
    <property type="project" value="InterPro"/>
</dbReference>
<dbReference type="PANTHER" id="PTHR43280">
    <property type="entry name" value="ARAC-FAMILY TRANSCRIPTIONAL REGULATOR"/>
    <property type="match status" value="1"/>
</dbReference>
<dbReference type="GO" id="GO:0043565">
    <property type="term" value="F:sequence-specific DNA binding"/>
    <property type="evidence" value="ECO:0007669"/>
    <property type="project" value="InterPro"/>
</dbReference>
<dbReference type="InterPro" id="IPR009057">
    <property type="entry name" value="Homeodomain-like_sf"/>
</dbReference>
<gene>
    <name evidence="5" type="ORF">IAB04_03715</name>
</gene>
<dbReference type="Gene3D" id="1.10.10.60">
    <property type="entry name" value="Homeodomain-like"/>
    <property type="match status" value="2"/>
</dbReference>